<keyword evidence="3" id="KW-1185">Reference proteome</keyword>
<sequence length="143" mass="16348">MPDKRNVTVGFRSREQDGGSERSSSLGGQLHKLSTGWVLTYREPPDEENAAETLNTLFVREKELMLRRRGTIFLEQTFRLDELLPGKLETAYGPHDVKALTNRLDIDLSETGGIIEWKYDLLMQDQTVGSFHIRLDIREEQAG</sequence>
<dbReference type="Gene3D" id="2.40.128.20">
    <property type="match status" value="1"/>
</dbReference>
<gene>
    <name evidence="2" type="ORF">DFP95_12071</name>
</gene>
<dbReference type="Pfam" id="PF09148">
    <property type="entry name" value="DUF1934"/>
    <property type="match status" value="1"/>
</dbReference>
<protein>
    <submittedName>
        <fullName evidence="2">Uncharacterized beta-barrel protein YwiB (DUF1934 family)</fullName>
    </submittedName>
</protein>
<evidence type="ECO:0000313" key="2">
    <source>
        <dbReference type="EMBL" id="RED54976.1"/>
    </source>
</evidence>
<dbReference type="OrthoDB" id="2641675at2"/>
<proteinExistence type="predicted"/>
<feature type="region of interest" description="Disordered" evidence="1">
    <location>
        <begin position="1"/>
        <end position="28"/>
    </location>
</feature>
<dbReference type="RefSeq" id="WP_115995085.1">
    <property type="nucleotide sequence ID" value="NZ_QRDY01000020.1"/>
</dbReference>
<dbReference type="EMBL" id="QRDY01000020">
    <property type="protein sequence ID" value="RED54976.1"/>
    <property type="molecule type" value="Genomic_DNA"/>
</dbReference>
<comment type="caution">
    <text evidence="2">The sequence shown here is derived from an EMBL/GenBank/DDBJ whole genome shotgun (WGS) entry which is preliminary data.</text>
</comment>
<dbReference type="InterPro" id="IPR012674">
    <property type="entry name" value="Calycin"/>
</dbReference>
<accession>A0A3D9I1E8</accession>
<dbReference type="SUPFAM" id="SSF50814">
    <property type="entry name" value="Lipocalins"/>
    <property type="match status" value="1"/>
</dbReference>
<reference evidence="2 3" key="1">
    <citation type="submission" date="2018-07" db="EMBL/GenBank/DDBJ databases">
        <title>Genomic Encyclopedia of Type Strains, Phase III (KMG-III): the genomes of soil and plant-associated and newly described type strains.</title>
        <authorList>
            <person name="Whitman W."/>
        </authorList>
    </citation>
    <scope>NUCLEOTIDE SEQUENCE [LARGE SCALE GENOMIC DNA]</scope>
    <source>
        <strain evidence="2 3">CECT 8236</strain>
    </source>
</reference>
<name>A0A3D9I1E8_9BACL</name>
<dbReference type="AlphaFoldDB" id="A0A3D9I1E8"/>
<evidence type="ECO:0000256" key="1">
    <source>
        <dbReference type="SAM" id="MobiDB-lite"/>
    </source>
</evidence>
<dbReference type="Proteomes" id="UP000256869">
    <property type="component" value="Unassembled WGS sequence"/>
</dbReference>
<feature type="compositionally biased region" description="Basic and acidic residues" evidence="1">
    <location>
        <begin position="1"/>
        <end position="20"/>
    </location>
</feature>
<evidence type="ECO:0000313" key="3">
    <source>
        <dbReference type="Proteomes" id="UP000256869"/>
    </source>
</evidence>
<dbReference type="InterPro" id="IPR015231">
    <property type="entry name" value="DUF1934"/>
</dbReference>
<organism evidence="2 3">
    <name type="scientific">Cohnella lupini</name>
    <dbReference type="NCBI Taxonomy" id="1294267"/>
    <lineage>
        <taxon>Bacteria</taxon>
        <taxon>Bacillati</taxon>
        <taxon>Bacillota</taxon>
        <taxon>Bacilli</taxon>
        <taxon>Bacillales</taxon>
        <taxon>Paenibacillaceae</taxon>
        <taxon>Cohnella</taxon>
    </lineage>
</organism>